<gene>
    <name evidence="2" type="ORF">MAR_002841</name>
</gene>
<protein>
    <submittedName>
        <fullName evidence="2">Uncharacterized protein</fullName>
    </submittedName>
</protein>
<evidence type="ECO:0000313" key="3">
    <source>
        <dbReference type="Proteomes" id="UP001164746"/>
    </source>
</evidence>
<evidence type="ECO:0000256" key="1">
    <source>
        <dbReference type="SAM" id="MobiDB-lite"/>
    </source>
</evidence>
<organism evidence="2 3">
    <name type="scientific">Mya arenaria</name>
    <name type="common">Soft-shell clam</name>
    <dbReference type="NCBI Taxonomy" id="6604"/>
    <lineage>
        <taxon>Eukaryota</taxon>
        <taxon>Metazoa</taxon>
        <taxon>Spiralia</taxon>
        <taxon>Lophotrochozoa</taxon>
        <taxon>Mollusca</taxon>
        <taxon>Bivalvia</taxon>
        <taxon>Autobranchia</taxon>
        <taxon>Heteroconchia</taxon>
        <taxon>Euheterodonta</taxon>
        <taxon>Imparidentia</taxon>
        <taxon>Neoheterodontei</taxon>
        <taxon>Myida</taxon>
        <taxon>Myoidea</taxon>
        <taxon>Myidae</taxon>
        <taxon>Mya</taxon>
    </lineage>
</organism>
<name>A0ABY7G7V5_MYAAR</name>
<reference evidence="2" key="1">
    <citation type="submission" date="2022-11" db="EMBL/GenBank/DDBJ databases">
        <title>Centuries of genome instability and evolution in soft-shell clam transmissible cancer (bioRxiv).</title>
        <authorList>
            <person name="Hart S.F.M."/>
            <person name="Yonemitsu M.A."/>
            <person name="Giersch R.M."/>
            <person name="Beal B.F."/>
            <person name="Arriagada G."/>
            <person name="Davis B.W."/>
            <person name="Ostrander E.A."/>
            <person name="Goff S.P."/>
            <person name="Metzger M.J."/>
        </authorList>
    </citation>
    <scope>NUCLEOTIDE SEQUENCE</scope>
    <source>
        <strain evidence="2">MELC-2E11</strain>
        <tissue evidence="2">Siphon/mantle</tissue>
    </source>
</reference>
<feature type="non-terminal residue" evidence="2">
    <location>
        <position position="1"/>
    </location>
</feature>
<evidence type="ECO:0000313" key="2">
    <source>
        <dbReference type="EMBL" id="WAR29273.1"/>
    </source>
</evidence>
<sequence length="338" mass="39064">MKKLQDKVEHQKPSDVYAQMTDPCHNNSMDIPRDIRQCQNVKALQKAEKRGRSNNNIGDELLNVFQMVSEQHPFVAEVIYSRENPLPSVICYTDDQVKDFKSFVCSNEGVVGVDRTFSLGKCFVTTTVYKSNKSSTRHPDCERKLCSKHIKDNVIRQVTDKIPKSTTDRNDIVNLIFGRKGVASANDSVEFDEKNTEFKSTLHVKKHDDFAKYYEKYVEKKILDHVVSTDDQLWTNNNTESINNRRKVQLVDLRRALYGSGNFILNTRYAKRKTSKLCWTSKSEDDKRKMLRKLLTASSTKNENSVQSTDCKYTVFKNPNLAKKPIQRTRCRATRSQQ</sequence>
<keyword evidence="3" id="KW-1185">Reference proteome</keyword>
<feature type="region of interest" description="Disordered" evidence="1">
    <location>
        <begin position="1"/>
        <end position="22"/>
    </location>
</feature>
<dbReference type="EMBL" id="CP111027">
    <property type="protein sequence ID" value="WAR29273.1"/>
    <property type="molecule type" value="Genomic_DNA"/>
</dbReference>
<proteinExistence type="predicted"/>
<feature type="compositionally biased region" description="Basic and acidic residues" evidence="1">
    <location>
        <begin position="1"/>
        <end position="13"/>
    </location>
</feature>
<accession>A0ABY7G7V5</accession>
<dbReference type="Proteomes" id="UP001164746">
    <property type="component" value="Chromosome 16"/>
</dbReference>